<feature type="region of interest" description="Disordered" evidence="1">
    <location>
        <begin position="1"/>
        <end position="29"/>
    </location>
</feature>
<name>A0A9D3YQ68_DREPO</name>
<proteinExistence type="predicted"/>
<evidence type="ECO:0000313" key="3">
    <source>
        <dbReference type="Proteomes" id="UP000828390"/>
    </source>
</evidence>
<feature type="region of interest" description="Disordered" evidence="1">
    <location>
        <begin position="53"/>
        <end position="72"/>
    </location>
</feature>
<keyword evidence="3" id="KW-1185">Reference proteome</keyword>
<evidence type="ECO:0000313" key="2">
    <source>
        <dbReference type="EMBL" id="KAH3702864.1"/>
    </source>
</evidence>
<protein>
    <submittedName>
        <fullName evidence="2">Uncharacterized protein</fullName>
    </submittedName>
</protein>
<reference evidence="2" key="1">
    <citation type="journal article" date="2019" name="bioRxiv">
        <title>The Genome of the Zebra Mussel, Dreissena polymorpha: A Resource for Invasive Species Research.</title>
        <authorList>
            <person name="McCartney M.A."/>
            <person name="Auch B."/>
            <person name="Kono T."/>
            <person name="Mallez S."/>
            <person name="Zhang Y."/>
            <person name="Obille A."/>
            <person name="Becker A."/>
            <person name="Abrahante J.E."/>
            <person name="Garbe J."/>
            <person name="Badalamenti J.P."/>
            <person name="Herman A."/>
            <person name="Mangelson H."/>
            <person name="Liachko I."/>
            <person name="Sullivan S."/>
            <person name="Sone E.D."/>
            <person name="Koren S."/>
            <person name="Silverstein K.A.T."/>
            <person name="Beckman K.B."/>
            <person name="Gohl D.M."/>
        </authorList>
    </citation>
    <scope>NUCLEOTIDE SEQUENCE</scope>
    <source>
        <strain evidence="2">Duluth1</strain>
        <tissue evidence="2">Whole animal</tissue>
    </source>
</reference>
<dbReference type="Proteomes" id="UP000828390">
    <property type="component" value="Unassembled WGS sequence"/>
</dbReference>
<organism evidence="2 3">
    <name type="scientific">Dreissena polymorpha</name>
    <name type="common">Zebra mussel</name>
    <name type="synonym">Mytilus polymorpha</name>
    <dbReference type="NCBI Taxonomy" id="45954"/>
    <lineage>
        <taxon>Eukaryota</taxon>
        <taxon>Metazoa</taxon>
        <taxon>Spiralia</taxon>
        <taxon>Lophotrochozoa</taxon>
        <taxon>Mollusca</taxon>
        <taxon>Bivalvia</taxon>
        <taxon>Autobranchia</taxon>
        <taxon>Heteroconchia</taxon>
        <taxon>Euheterodonta</taxon>
        <taxon>Imparidentia</taxon>
        <taxon>Neoheterodontei</taxon>
        <taxon>Myida</taxon>
        <taxon>Dreissenoidea</taxon>
        <taxon>Dreissenidae</taxon>
        <taxon>Dreissena</taxon>
    </lineage>
</organism>
<evidence type="ECO:0000256" key="1">
    <source>
        <dbReference type="SAM" id="MobiDB-lite"/>
    </source>
</evidence>
<gene>
    <name evidence="2" type="ORF">DPMN_077890</name>
</gene>
<dbReference type="AlphaFoldDB" id="A0A9D3YQ68"/>
<comment type="caution">
    <text evidence="2">The sequence shown here is derived from an EMBL/GenBank/DDBJ whole genome shotgun (WGS) entry which is preliminary data.</text>
</comment>
<accession>A0A9D3YQ68</accession>
<dbReference type="EMBL" id="JAIWYP010000015">
    <property type="protein sequence ID" value="KAH3702864.1"/>
    <property type="molecule type" value="Genomic_DNA"/>
</dbReference>
<sequence length="72" mass="8159">MHEETGAYSSSPLMLGKSSKAGRREVSARGPDYGYEKHITWLERQVYRIVNTNDFSRSSPSLPRFGTPQRAL</sequence>
<reference evidence="2" key="2">
    <citation type="submission" date="2020-11" db="EMBL/GenBank/DDBJ databases">
        <authorList>
            <person name="McCartney M.A."/>
            <person name="Auch B."/>
            <person name="Kono T."/>
            <person name="Mallez S."/>
            <person name="Becker A."/>
            <person name="Gohl D.M."/>
            <person name="Silverstein K.A.T."/>
            <person name="Koren S."/>
            <person name="Bechman K.B."/>
            <person name="Herman A."/>
            <person name="Abrahante J.E."/>
            <person name="Garbe J."/>
        </authorList>
    </citation>
    <scope>NUCLEOTIDE SEQUENCE</scope>
    <source>
        <strain evidence="2">Duluth1</strain>
        <tissue evidence="2">Whole animal</tissue>
    </source>
</reference>